<dbReference type="Proteomes" id="UP000594464">
    <property type="component" value="Chromosome"/>
</dbReference>
<reference evidence="3" key="1">
    <citation type="submission" date="2020-02" db="EMBL/GenBank/DDBJ databases">
        <title>Genomic and physiological characterization of two novel Nitrospinaceae genera.</title>
        <authorList>
            <person name="Mueller A.J."/>
            <person name="Jung M.-Y."/>
            <person name="Strachan C.R."/>
            <person name="Herbold C.W."/>
            <person name="Kirkegaard R.H."/>
            <person name="Daims H."/>
        </authorList>
    </citation>
    <scope>NUCLEOTIDE SEQUENCE [LARGE SCALE GENOMIC DNA]</scope>
</reference>
<organism evidence="2 3">
    <name type="scientific">Candidatus Nitrohelix vancouverensis</name>
    <dbReference type="NCBI Taxonomy" id="2705534"/>
    <lineage>
        <taxon>Bacteria</taxon>
        <taxon>Pseudomonadati</taxon>
        <taxon>Nitrospinota/Tectimicrobiota group</taxon>
        <taxon>Nitrospinota</taxon>
        <taxon>Nitrospinia</taxon>
        <taxon>Nitrospinales</taxon>
        <taxon>Nitrospinaceae</taxon>
        <taxon>Candidatus Nitrohelix</taxon>
    </lineage>
</organism>
<keyword evidence="1" id="KW-1133">Transmembrane helix</keyword>
<proteinExistence type="predicted"/>
<feature type="transmembrane region" description="Helical" evidence="1">
    <location>
        <begin position="158"/>
        <end position="176"/>
    </location>
</feature>
<evidence type="ECO:0000313" key="2">
    <source>
        <dbReference type="EMBL" id="QPJ65576.1"/>
    </source>
</evidence>
<name>A0A7T0C308_9BACT</name>
<sequence length="181" mass="19385">MWNNVFASMDQLLMGGLAGFVFGFLLHKGGVSRYDVIVNQFLLKDFTVAKIIVTAIAVGGIGIYAMKAFGVDFNFHVKTAALWGNIVGGLIFGAGMVLLGYCPGTCVAAMGEGSRHALFGFLGMVAGAIVFAELYPWIRSVFLSSADLGKITLPELTGLPTWLFFAVLSGAVLLMYRMKNI</sequence>
<dbReference type="EMBL" id="CP048620">
    <property type="protein sequence ID" value="QPJ65576.1"/>
    <property type="molecule type" value="Genomic_DNA"/>
</dbReference>
<gene>
    <name evidence="2" type="ORF">G3M78_09290</name>
</gene>
<dbReference type="InterPro" id="IPR007272">
    <property type="entry name" value="Sulf_transp_TsuA/YedE"/>
</dbReference>
<dbReference type="Pfam" id="PF04143">
    <property type="entry name" value="Sulf_transp"/>
    <property type="match status" value="1"/>
</dbReference>
<feature type="transmembrane region" description="Helical" evidence="1">
    <location>
        <begin position="86"/>
        <end position="110"/>
    </location>
</feature>
<dbReference type="AlphaFoldDB" id="A0A7T0C308"/>
<feature type="transmembrane region" description="Helical" evidence="1">
    <location>
        <begin position="47"/>
        <end position="66"/>
    </location>
</feature>
<protein>
    <submittedName>
        <fullName evidence="2">YeeE/YedE family protein</fullName>
    </submittedName>
</protein>
<keyword evidence="1" id="KW-0472">Membrane</keyword>
<accession>A0A7T0C308</accession>
<dbReference type="KEGG" id="nva:G3M78_09290"/>
<feature type="transmembrane region" description="Helical" evidence="1">
    <location>
        <begin position="6"/>
        <end position="26"/>
    </location>
</feature>
<evidence type="ECO:0000313" key="3">
    <source>
        <dbReference type="Proteomes" id="UP000594464"/>
    </source>
</evidence>
<keyword evidence="1" id="KW-0812">Transmembrane</keyword>
<evidence type="ECO:0000256" key="1">
    <source>
        <dbReference type="SAM" id="Phobius"/>
    </source>
</evidence>
<feature type="transmembrane region" description="Helical" evidence="1">
    <location>
        <begin position="117"/>
        <end position="138"/>
    </location>
</feature>